<comment type="caution">
    <text evidence="2">The sequence shown here is derived from an EMBL/GenBank/DDBJ whole genome shotgun (WGS) entry which is preliminary data.</text>
</comment>
<dbReference type="Proteomes" id="UP000223968">
    <property type="component" value="Unassembled WGS sequence"/>
</dbReference>
<evidence type="ECO:0000313" key="3">
    <source>
        <dbReference type="Proteomes" id="UP000223968"/>
    </source>
</evidence>
<dbReference type="EMBL" id="PDNB01000197">
    <property type="protein sequence ID" value="PGG99799.1"/>
    <property type="molecule type" value="Genomic_DNA"/>
</dbReference>
<feature type="region of interest" description="Disordered" evidence="1">
    <location>
        <begin position="1"/>
        <end position="55"/>
    </location>
</feature>
<accession>A0A2B7WT74</accession>
<feature type="compositionally biased region" description="Polar residues" evidence="1">
    <location>
        <begin position="70"/>
        <end position="87"/>
    </location>
</feature>
<organism evidence="2 3">
    <name type="scientific">Helicocarpus griseus UAMH5409</name>
    <dbReference type="NCBI Taxonomy" id="1447875"/>
    <lineage>
        <taxon>Eukaryota</taxon>
        <taxon>Fungi</taxon>
        <taxon>Dikarya</taxon>
        <taxon>Ascomycota</taxon>
        <taxon>Pezizomycotina</taxon>
        <taxon>Eurotiomycetes</taxon>
        <taxon>Eurotiomycetidae</taxon>
        <taxon>Onygenales</taxon>
        <taxon>Ajellomycetaceae</taxon>
        <taxon>Helicocarpus</taxon>
    </lineage>
</organism>
<keyword evidence="3" id="KW-1185">Reference proteome</keyword>
<protein>
    <submittedName>
        <fullName evidence="2">Uncharacterized protein</fullName>
    </submittedName>
</protein>
<reference evidence="2 3" key="1">
    <citation type="submission" date="2017-10" db="EMBL/GenBank/DDBJ databases">
        <title>Comparative genomics in systemic dimorphic fungi from Ajellomycetaceae.</title>
        <authorList>
            <person name="Munoz J.F."/>
            <person name="Mcewen J.G."/>
            <person name="Clay O.K."/>
            <person name="Cuomo C.A."/>
        </authorList>
    </citation>
    <scope>NUCLEOTIDE SEQUENCE [LARGE SCALE GENOMIC DNA]</scope>
    <source>
        <strain evidence="2 3">UAMH5409</strain>
    </source>
</reference>
<proteinExistence type="predicted"/>
<feature type="compositionally biased region" description="Polar residues" evidence="1">
    <location>
        <begin position="37"/>
        <end position="48"/>
    </location>
</feature>
<feature type="region of interest" description="Disordered" evidence="1">
    <location>
        <begin position="70"/>
        <end position="111"/>
    </location>
</feature>
<evidence type="ECO:0000256" key="1">
    <source>
        <dbReference type="SAM" id="MobiDB-lite"/>
    </source>
</evidence>
<gene>
    <name evidence="2" type="ORF">AJ79_08421</name>
</gene>
<evidence type="ECO:0000313" key="2">
    <source>
        <dbReference type="EMBL" id="PGG99799.1"/>
    </source>
</evidence>
<dbReference type="AlphaFoldDB" id="A0A2B7WT74"/>
<feature type="compositionally biased region" description="Basic residues" evidence="1">
    <location>
        <begin position="88"/>
        <end position="98"/>
    </location>
</feature>
<name>A0A2B7WT74_9EURO</name>
<sequence>MKRALSLPDQTRSHPAFSKRRKTRHSDGIRKLPLTPENLQSLSSQSPAPRNLARSVEQWASTCNNFTEAEMASAQNPSVTSSGTSQRRVSKLGYRRQRSQSPIKKLSPSIA</sequence>